<dbReference type="InterPro" id="IPR004045">
    <property type="entry name" value="Glutathione_S-Trfase_N"/>
</dbReference>
<dbReference type="SUPFAM" id="SSF47616">
    <property type="entry name" value="GST C-terminal domain-like"/>
    <property type="match status" value="1"/>
</dbReference>
<evidence type="ECO:0000259" key="4">
    <source>
        <dbReference type="PROSITE" id="PS50405"/>
    </source>
</evidence>
<feature type="domain" description="GST C-terminal" evidence="4">
    <location>
        <begin position="105"/>
        <end position="239"/>
    </location>
</feature>
<dbReference type="Gene3D" id="3.40.30.10">
    <property type="entry name" value="Glutaredoxin"/>
    <property type="match status" value="1"/>
</dbReference>
<protein>
    <submittedName>
        <fullName evidence="6">Glutathione S-transferase</fullName>
    </submittedName>
</protein>
<keyword evidence="5" id="KW-1185">Reference proteome</keyword>
<dbReference type="CDD" id="cd03048">
    <property type="entry name" value="GST_N_Ure2p_like"/>
    <property type="match status" value="1"/>
</dbReference>
<evidence type="ECO:0000259" key="3">
    <source>
        <dbReference type="PROSITE" id="PS50404"/>
    </source>
</evidence>
<dbReference type="PANTHER" id="PTHR44051">
    <property type="entry name" value="GLUTATHIONE S-TRANSFERASE-RELATED"/>
    <property type="match status" value="1"/>
</dbReference>
<dbReference type="OrthoDB" id="422574at2759"/>
<dbReference type="SFLD" id="SFLDS00019">
    <property type="entry name" value="Glutathione_Transferase_(cytos"/>
    <property type="match status" value="1"/>
</dbReference>
<accession>A0A6J3MA19</accession>
<reference evidence="6" key="2">
    <citation type="submission" date="2020-04" db="EMBL/GenBank/DDBJ databases">
        <authorList>
            <consortium name="NCBI Genome Project"/>
        </authorList>
    </citation>
    <scope>NUCLEOTIDE SEQUENCE</scope>
    <source>
        <strain evidence="6">CBS 342.82</strain>
    </source>
</reference>
<sequence length="239" mass="27123">MDKIKNVLSSSTAVKAEKPIKLYSHAGGPNPWKVAIILEELNVPYHNELLDFSVVKQEPFISVNPNGRVPAIEDPNTGLTVWESGAIIEYLLDTYDPTHKLSYASGKEKYDGKCWLHFQTSGQGPYFGQRVWFSLYHSEKNLTSVLDRYGNEISRVIGVIDSHLKKTGKEYLVGDRVTYADLAFVPWFWLILYQPHVMGEGFPAEWQAKFPHAWAWNQRLEARPSVIAARDARAKAMGK</sequence>
<gene>
    <name evidence="6" type="ORF">K489DRAFT_369982</name>
</gene>
<dbReference type="InterPro" id="IPR004046">
    <property type="entry name" value="GST_C"/>
</dbReference>
<dbReference type="InterPro" id="IPR036282">
    <property type="entry name" value="Glutathione-S-Trfase_C_sf"/>
</dbReference>
<reference evidence="6" key="1">
    <citation type="submission" date="2020-01" db="EMBL/GenBank/DDBJ databases">
        <authorList>
            <consortium name="DOE Joint Genome Institute"/>
            <person name="Haridas S."/>
            <person name="Albert R."/>
            <person name="Binder M."/>
            <person name="Bloem J."/>
            <person name="Labutti K."/>
            <person name="Salamov A."/>
            <person name="Andreopoulos B."/>
            <person name="Baker S.E."/>
            <person name="Barry K."/>
            <person name="Bills G."/>
            <person name="Bluhm B.H."/>
            <person name="Cannon C."/>
            <person name="Castanera R."/>
            <person name="Culley D.E."/>
            <person name="Daum C."/>
            <person name="Ezra D."/>
            <person name="Gonzalez J.B."/>
            <person name="Henrissat B."/>
            <person name="Kuo A."/>
            <person name="Liang C."/>
            <person name="Lipzen A."/>
            <person name="Lutzoni F."/>
            <person name="Magnuson J."/>
            <person name="Mondo S."/>
            <person name="Nolan M."/>
            <person name="Ohm R."/>
            <person name="Pangilinan J."/>
            <person name="Park H.-J."/>
            <person name="Ramirez L."/>
            <person name="Alfaro M."/>
            <person name="Sun H."/>
            <person name="Tritt A."/>
            <person name="Yoshinaga Y."/>
            <person name="Zwiers L.-H."/>
            <person name="Turgeon B.G."/>
            <person name="Goodwin S.B."/>
            <person name="Spatafora J.W."/>
            <person name="Crous P.W."/>
            <person name="Grigoriev I.V."/>
        </authorList>
    </citation>
    <scope>NUCLEOTIDE SEQUENCE</scope>
    <source>
        <strain evidence="6">CBS 342.82</strain>
    </source>
</reference>
<dbReference type="Proteomes" id="UP000504637">
    <property type="component" value="Unplaced"/>
</dbReference>
<dbReference type="Gene3D" id="1.20.1050.10">
    <property type="match status" value="1"/>
</dbReference>
<proteinExistence type="inferred from homology"/>
<dbReference type="PROSITE" id="PS50404">
    <property type="entry name" value="GST_NTER"/>
    <property type="match status" value="1"/>
</dbReference>
<evidence type="ECO:0000313" key="5">
    <source>
        <dbReference type="Proteomes" id="UP000504637"/>
    </source>
</evidence>
<dbReference type="AlphaFoldDB" id="A0A6J3MA19"/>
<comment type="similarity">
    <text evidence="1 2">Belongs to the GST superfamily.</text>
</comment>
<dbReference type="Pfam" id="PF02798">
    <property type="entry name" value="GST_N"/>
    <property type="match status" value="1"/>
</dbReference>
<dbReference type="Pfam" id="PF00043">
    <property type="entry name" value="GST_C"/>
    <property type="match status" value="1"/>
</dbReference>
<dbReference type="InterPro" id="IPR040079">
    <property type="entry name" value="Glutathione_S-Trfase"/>
</dbReference>
<dbReference type="RefSeq" id="XP_033460693.1">
    <property type="nucleotide sequence ID" value="XM_033603092.1"/>
</dbReference>
<evidence type="ECO:0000256" key="1">
    <source>
        <dbReference type="ARBA" id="ARBA00007409"/>
    </source>
</evidence>
<dbReference type="PANTHER" id="PTHR44051:SF3">
    <property type="entry name" value="TRANSCRIPTIONAL REGULATOR URE2"/>
    <property type="match status" value="1"/>
</dbReference>
<reference evidence="6" key="3">
    <citation type="submission" date="2025-08" db="UniProtKB">
        <authorList>
            <consortium name="RefSeq"/>
        </authorList>
    </citation>
    <scope>IDENTIFICATION</scope>
    <source>
        <strain evidence="6">CBS 342.82</strain>
    </source>
</reference>
<dbReference type="SFLD" id="SFLDG00358">
    <property type="entry name" value="Main_(cytGST)"/>
    <property type="match status" value="1"/>
</dbReference>
<evidence type="ECO:0000256" key="2">
    <source>
        <dbReference type="RuleBase" id="RU003494"/>
    </source>
</evidence>
<dbReference type="PROSITE" id="PS50405">
    <property type="entry name" value="GST_CTER"/>
    <property type="match status" value="1"/>
</dbReference>
<evidence type="ECO:0000313" key="6">
    <source>
        <dbReference type="RefSeq" id="XP_033460693.1"/>
    </source>
</evidence>
<organism evidence="6">
    <name type="scientific">Dissoconium aciculare CBS 342.82</name>
    <dbReference type="NCBI Taxonomy" id="1314786"/>
    <lineage>
        <taxon>Eukaryota</taxon>
        <taxon>Fungi</taxon>
        <taxon>Dikarya</taxon>
        <taxon>Ascomycota</taxon>
        <taxon>Pezizomycotina</taxon>
        <taxon>Dothideomycetes</taxon>
        <taxon>Dothideomycetidae</taxon>
        <taxon>Mycosphaerellales</taxon>
        <taxon>Dissoconiaceae</taxon>
        <taxon>Dissoconium</taxon>
    </lineage>
</organism>
<dbReference type="InterPro" id="IPR036249">
    <property type="entry name" value="Thioredoxin-like_sf"/>
</dbReference>
<feature type="domain" description="GST N-terminal" evidence="3">
    <location>
        <begin position="18"/>
        <end position="99"/>
    </location>
</feature>
<dbReference type="SFLD" id="SFLDG01151">
    <property type="entry name" value="Main.2:_Nu-like"/>
    <property type="match status" value="1"/>
</dbReference>
<dbReference type="InterPro" id="IPR010987">
    <property type="entry name" value="Glutathione-S-Trfase_C-like"/>
</dbReference>
<dbReference type="GeneID" id="54360892"/>
<name>A0A6J3MA19_9PEZI</name>
<dbReference type="SUPFAM" id="SSF52833">
    <property type="entry name" value="Thioredoxin-like"/>
    <property type="match status" value="1"/>
</dbReference>